<evidence type="ECO:0000313" key="5">
    <source>
        <dbReference type="EMBL" id="RRO13145.1"/>
    </source>
</evidence>
<evidence type="ECO:0000256" key="2">
    <source>
        <dbReference type="ARBA" id="ARBA00022857"/>
    </source>
</evidence>
<feature type="domain" description="Bacterial bifunctional deaminase-reductase C-terminal" evidence="4">
    <location>
        <begin position="27"/>
        <end position="229"/>
    </location>
</feature>
<comment type="pathway">
    <text evidence="1">Cofactor biosynthesis; riboflavin biosynthesis.</text>
</comment>
<dbReference type="PANTHER" id="PTHR38011">
    <property type="entry name" value="DIHYDROFOLATE REDUCTASE FAMILY PROTEIN (AFU_ORTHOLOGUE AFUA_8G06820)"/>
    <property type="match status" value="1"/>
</dbReference>
<keyword evidence="3" id="KW-0560">Oxidoreductase</keyword>
<dbReference type="RefSeq" id="WP_125093231.1">
    <property type="nucleotide sequence ID" value="NZ_RSAA01000035.1"/>
</dbReference>
<name>A0A426JJ03_9PSEU</name>
<evidence type="ECO:0000256" key="3">
    <source>
        <dbReference type="ARBA" id="ARBA00023002"/>
    </source>
</evidence>
<sequence length="244" mass="25884">MRQLWPDAATLDDRQLEDLYTYPADERWLVVNFVSSADGAVELDGTARGLSTPADQEVLKLGSDLADVMLVGATTAMAEGFRGKHPDTATRERRLRHGLSEVPPTAVVTSGDSLPADAPVITEAETPTIVITCATAPGEKLNAWREAGADLLITGMGSVNLATATKSLAERGLRHVDCEGGPHLFGGLLAAGLVDELRLTVSPMLVSGSHSRIATGELFDTLELELASVVSEEGAMMMRYLVQS</sequence>
<dbReference type="Gene3D" id="3.40.430.10">
    <property type="entry name" value="Dihydrofolate Reductase, subunit A"/>
    <property type="match status" value="1"/>
</dbReference>
<dbReference type="GO" id="GO:0008703">
    <property type="term" value="F:5-amino-6-(5-phosphoribosylamino)uracil reductase activity"/>
    <property type="evidence" value="ECO:0007669"/>
    <property type="project" value="InterPro"/>
</dbReference>
<organism evidence="5 6">
    <name type="scientific">Saccharopolyspora rhizosphaerae</name>
    <dbReference type="NCBI Taxonomy" id="2492662"/>
    <lineage>
        <taxon>Bacteria</taxon>
        <taxon>Bacillati</taxon>
        <taxon>Actinomycetota</taxon>
        <taxon>Actinomycetes</taxon>
        <taxon>Pseudonocardiales</taxon>
        <taxon>Pseudonocardiaceae</taxon>
        <taxon>Saccharopolyspora</taxon>
    </lineage>
</organism>
<dbReference type="SUPFAM" id="SSF53597">
    <property type="entry name" value="Dihydrofolate reductase-like"/>
    <property type="match status" value="1"/>
</dbReference>
<dbReference type="OrthoDB" id="5243299at2"/>
<proteinExistence type="predicted"/>
<evidence type="ECO:0000256" key="1">
    <source>
        <dbReference type="ARBA" id="ARBA00005104"/>
    </source>
</evidence>
<keyword evidence="6" id="KW-1185">Reference proteome</keyword>
<dbReference type="InterPro" id="IPR050765">
    <property type="entry name" value="Riboflavin_Biosynth_HTPR"/>
</dbReference>
<gene>
    <name evidence="5" type="ORF">EIL87_26270</name>
</gene>
<dbReference type="AlphaFoldDB" id="A0A426JJ03"/>
<reference evidence="5 6" key="1">
    <citation type="submission" date="2018-11" db="EMBL/GenBank/DDBJ databases">
        <title>Saccharopolyspora rhizosphaerae sp. nov., an actinomycete isolated from rhizosphere soil in Thailand.</title>
        <authorList>
            <person name="Intra B."/>
            <person name="Euanorasetr J."/>
            <person name="Take A."/>
            <person name="Inahashi Y."/>
            <person name="Mori M."/>
            <person name="Panbangred W."/>
            <person name="Matsumoto A."/>
        </authorList>
    </citation>
    <scope>NUCLEOTIDE SEQUENCE [LARGE SCALE GENOMIC DNA]</scope>
    <source>
        <strain evidence="5 6">H219</strain>
    </source>
</reference>
<dbReference type="EMBL" id="RSAA01000035">
    <property type="protein sequence ID" value="RRO13145.1"/>
    <property type="molecule type" value="Genomic_DNA"/>
</dbReference>
<protein>
    <submittedName>
        <fullName evidence="5">Pyrimidine reductase family protein</fullName>
    </submittedName>
</protein>
<evidence type="ECO:0000259" key="4">
    <source>
        <dbReference type="Pfam" id="PF01872"/>
    </source>
</evidence>
<evidence type="ECO:0000313" key="6">
    <source>
        <dbReference type="Proteomes" id="UP000274515"/>
    </source>
</evidence>
<dbReference type="Pfam" id="PF01872">
    <property type="entry name" value="RibD_C"/>
    <property type="match status" value="1"/>
</dbReference>
<dbReference type="Proteomes" id="UP000274515">
    <property type="component" value="Unassembled WGS sequence"/>
</dbReference>
<accession>A0A426JJ03</accession>
<comment type="caution">
    <text evidence="5">The sequence shown here is derived from an EMBL/GenBank/DDBJ whole genome shotgun (WGS) entry which is preliminary data.</text>
</comment>
<dbReference type="GO" id="GO:0009231">
    <property type="term" value="P:riboflavin biosynthetic process"/>
    <property type="evidence" value="ECO:0007669"/>
    <property type="project" value="InterPro"/>
</dbReference>
<dbReference type="PANTHER" id="PTHR38011:SF7">
    <property type="entry name" value="2,5-DIAMINO-6-RIBOSYLAMINO-4(3H)-PYRIMIDINONE 5'-PHOSPHATE REDUCTASE"/>
    <property type="match status" value="1"/>
</dbReference>
<keyword evidence="2" id="KW-0521">NADP</keyword>
<dbReference type="InterPro" id="IPR024072">
    <property type="entry name" value="DHFR-like_dom_sf"/>
</dbReference>
<dbReference type="InterPro" id="IPR002734">
    <property type="entry name" value="RibDG_C"/>
</dbReference>